<accession>A0ABU7BXN1</accession>
<organism evidence="1 2">
    <name type="scientific">Ataeniobius toweri</name>
    <dbReference type="NCBI Taxonomy" id="208326"/>
    <lineage>
        <taxon>Eukaryota</taxon>
        <taxon>Metazoa</taxon>
        <taxon>Chordata</taxon>
        <taxon>Craniata</taxon>
        <taxon>Vertebrata</taxon>
        <taxon>Euteleostomi</taxon>
        <taxon>Actinopterygii</taxon>
        <taxon>Neopterygii</taxon>
        <taxon>Teleostei</taxon>
        <taxon>Neoteleostei</taxon>
        <taxon>Acanthomorphata</taxon>
        <taxon>Ovalentaria</taxon>
        <taxon>Atherinomorphae</taxon>
        <taxon>Cyprinodontiformes</taxon>
        <taxon>Goodeidae</taxon>
        <taxon>Ataeniobius</taxon>
    </lineage>
</organism>
<reference evidence="1 2" key="1">
    <citation type="submission" date="2021-07" db="EMBL/GenBank/DDBJ databases">
        <authorList>
            <person name="Palmer J.M."/>
        </authorList>
    </citation>
    <scope>NUCLEOTIDE SEQUENCE [LARGE SCALE GENOMIC DNA]</scope>
    <source>
        <strain evidence="1 2">AT_MEX2019</strain>
        <tissue evidence="1">Muscle</tissue>
    </source>
</reference>
<gene>
    <name evidence="1" type="ORF">ATANTOWER_005809</name>
</gene>
<keyword evidence="2" id="KW-1185">Reference proteome</keyword>
<protein>
    <submittedName>
        <fullName evidence="1">Uncharacterized protein</fullName>
    </submittedName>
</protein>
<sequence length="104" mass="11736">MTRNPNEHHPSVLLRCCQTVPCYPSCLASVDCYKNGDEHDPYAGPPLYLISLVSLSHCWFLLESTQFLLLFSSCLNCCCSNLTVRVCDVFWPRPSCQVRLLPPA</sequence>
<evidence type="ECO:0000313" key="2">
    <source>
        <dbReference type="Proteomes" id="UP001345963"/>
    </source>
</evidence>
<proteinExistence type="predicted"/>
<evidence type="ECO:0000313" key="1">
    <source>
        <dbReference type="EMBL" id="MED6255187.1"/>
    </source>
</evidence>
<name>A0ABU7BXN1_9TELE</name>
<dbReference type="EMBL" id="JAHUTI010070492">
    <property type="protein sequence ID" value="MED6255187.1"/>
    <property type="molecule type" value="Genomic_DNA"/>
</dbReference>
<dbReference type="Proteomes" id="UP001345963">
    <property type="component" value="Unassembled WGS sequence"/>
</dbReference>
<comment type="caution">
    <text evidence="1">The sequence shown here is derived from an EMBL/GenBank/DDBJ whole genome shotgun (WGS) entry which is preliminary data.</text>
</comment>